<dbReference type="InterPro" id="IPR014718">
    <property type="entry name" value="GH-type_carb-bd"/>
</dbReference>
<dbReference type="CDD" id="cd09024">
    <property type="entry name" value="Aldose_epim_lacX"/>
    <property type="match status" value="1"/>
</dbReference>
<proteinExistence type="predicted"/>
<dbReference type="InterPro" id="IPR011013">
    <property type="entry name" value="Gal_mutarotase_sf_dom"/>
</dbReference>
<reference evidence="1 2" key="1">
    <citation type="submission" date="2024-09" db="EMBL/GenBank/DDBJ databases">
        <authorList>
            <person name="Sun Q."/>
            <person name="Mori K."/>
        </authorList>
    </citation>
    <scope>NUCLEOTIDE SEQUENCE [LARGE SCALE GENOMIC DNA]</scope>
    <source>
        <strain evidence="1 2">CCM 7468</strain>
    </source>
</reference>
<dbReference type="EMBL" id="JBHLVZ010000010">
    <property type="protein sequence ID" value="MFC0385572.1"/>
    <property type="molecule type" value="Genomic_DNA"/>
</dbReference>
<dbReference type="Gene3D" id="2.70.98.10">
    <property type="match status" value="1"/>
</dbReference>
<evidence type="ECO:0000313" key="1">
    <source>
        <dbReference type="EMBL" id="MFC0385572.1"/>
    </source>
</evidence>
<dbReference type="InterPro" id="IPR008183">
    <property type="entry name" value="Aldose_1/G6P_1-epimerase"/>
</dbReference>
<evidence type="ECO:0000313" key="2">
    <source>
        <dbReference type="Proteomes" id="UP001589789"/>
    </source>
</evidence>
<keyword evidence="2" id="KW-1185">Reference proteome</keyword>
<dbReference type="InterPro" id="IPR037481">
    <property type="entry name" value="LacX"/>
</dbReference>
<sequence length="293" mass="31231">MSELHRFGSQGLTAAVSAEGAELRSLQDASGGEWLWQAGPAWPRHAPVLFPLVGRLPGDVLRHAGREHRMSQHGFARDRRFEWLRRDSDGCSLRLADDAATRAAYPFPFTLELDWVVEAGRLRCTATVSNPGEAPLPFSLGAHPAFAWPLPGEASAEGHSLFFPGLESGVLEARRLSGGLLDAAERIPLTGGTLPLHPRLFDADAIVLPGFPGRRIRYAAPGAALEMGWEGYGDLGLWSKPGGAAFLCLEPWCGTAAPLGWDGAFSGKPGIVLLAPGGSRAFSWWVAVEGPGA</sequence>
<organism evidence="1 2">
    <name type="scientific">Muricoccus vinaceus</name>
    <dbReference type="NCBI Taxonomy" id="424704"/>
    <lineage>
        <taxon>Bacteria</taxon>
        <taxon>Pseudomonadati</taxon>
        <taxon>Pseudomonadota</taxon>
        <taxon>Alphaproteobacteria</taxon>
        <taxon>Acetobacterales</taxon>
        <taxon>Roseomonadaceae</taxon>
        <taxon>Muricoccus</taxon>
    </lineage>
</organism>
<dbReference type="Proteomes" id="UP001589789">
    <property type="component" value="Unassembled WGS sequence"/>
</dbReference>
<name>A0ABV6IPP4_9PROT</name>
<gene>
    <name evidence="1" type="ORF">ACFFIC_08390</name>
</gene>
<dbReference type="Pfam" id="PF01263">
    <property type="entry name" value="Aldose_epim"/>
    <property type="match status" value="1"/>
</dbReference>
<comment type="caution">
    <text evidence="1">The sequence shown here is derived from an EMBL/GenBank/DDBJ whole genome shotgun (WGS) entry which is preliminary data.</text>
</comment>
<accession>A0ABV6IPP4</accession>
<dbReference type="SUPFAM" id="SSF74650">
    <property type="entry name" value="Galactose mutarotase-like"/>
    <property type="match status" value="1"/>
</dbReference>
<protein>
    <submittedName>
        <fullName evidence="1">Aldose 1-epimerase family protein</fullName>
    </submittedName>
</protein>
<dbReference type="RefSeq" id="WP_377049722.1">
    <property type="nucleotide sequence ID" value="NZ_JBHLVZ010000010.1"/>
</dbReference>